<name>A0A0H2REA7_9AGAM</name>
<feature type="region of interest" description="Disordered" evidence="1">
    <location>
        <begin position="175"/>
        <end position="214"/>
    </location>
</feature>
<dbReference type="AlphaFoldDB" id="A0A0H2REA7"/>
<feature type="compositionally biased region" description="Acidic residues" evidence="1">
    <location>
        <begin position="535"/>
        <end position="547"/>
    </location>
</feature>
<organism evidence="3 4">
    <name type="scientific">Schizopora paradoxa</name>
    <dbReference type="NCBI Taxonomy" id="27342"/>
    <lineage>
        <taxon>Eukaryota</taxon>
        <taxon>Fungi</taxon>
        <taxon>Dikarya</taxon>
        <taxon>Basidiomycota</taxon>
        <taxon>Agaricomycotina</taxon>
        <taxon>Agaricomycetes</taxon>
        <taxon>Hymenochaetales</taxon>
        <taxon>Schizoporaceae</taxon>
        <taxon>Schizopora</taxon>
    </lineage>
</organism>
<dbReference type="EMBL" id="KQ086035">
    <property type="protein sequence ID" value="KLO10124.1"/>
    <property type="molecule type" value="Genomic_DNA"/>
</dbReference>
<dbReference type="Proteomes" id="UP000053477">
    <property type="component" value="Unassembled WGS sequence"/>
</dbReference>
<dbReference type="STRING" id="27342.A0A0H2REA7"/>
<feature type="region of interest" description="Disordered" evidence="1">
    <location>
        <begin position="297"/>
        <end position="621"/>
    </location>
</feature>
<feature type="domain" description="DNA replication regulator Sld3 C-terminal" evidence="2">
    <location>
        <begin position="123"/>
        <end position="406"/>
    </location>
</feature>
<dbReference type="InterPro" id="IPR013948">
    <property type="entry name" value="DNA_replication_reg_Sld3_C"/>
</dbReference>
<feature type="compositionally biased region" description="Basic and acidic residues" evidence="1">
    <location>
        <begin position="377"/>
        <end position="389"/>
    </location>
</feature>
<keyword evidence="4" id="KW-1185">Reference proteome</keyword>
<reference evidence="3 4" key="1">
    <citation type="submission" date="2015-04" db="EMBL/GenBank/DDBJ databases">
        <title>Complete genome sequence of Schizopora paradoxa KUC8140, a cosmopolitan wood degrader in East Asia.</title>
        <authorList>
            <consortium name="DOE Joint Genome Institute"/>
            <person name="Min B."/>
            <person name="Park H."/>
            <person name="Jang Y."/>
            <person name="Kim J.-J."/>
            <person name="Kim K.H."/>
            <person name="Pangilinan J."/>
            <person name="Lipzen A."/>
            <person name="Riley R."/>
            <person name="Grigoriev I.V."/>
            <person name="Spatafora J.W."/>
            <person name="Choi I.-G."/>
        </authorList>
    </citation>
    <scope>NUCLEOTIDE SEQUENCE [LARGE SCALE GENOMIC DNA]</scope>
    <source>
        <strain evidence="3 4">KUC8140</strain>
    </source>
</reference>
<proteinExistence type="predicted"/>
<evidence type="ECO:0000313" key="4">
    <source>
        <dbReference type="Proteomes" id="UP000053477"/>
    </source>
</evidence>
<feature type="region of interest" description="Disordered" evidence="1">
    <location>
        <begin position="240"/>
        <end position="264"/>
    </location>
</feature>
<sequence>MPSYTLTDECPIPWNEAQETQLHHDYPFLGHPDTEETFVIRNYLETLWLPGSISSLENLVHVLRQFQSSLPSSSNVDAIHPMHHLLDTVLLRSREASDKYRTELVQILEDGGGAGELEESMMWYAWNYEKLPLDAPSEEQEEKWRRSWLDRLEQKETKIQILLYLLKLALPGPCQPSTQQDGAKDPESSSSPKRRKKSKKKEMEPPPESTEERLESFMDKLSMWQLTATIDAWASGVSSNGGGGMKGDASSLPGAKPKNAKDERDWTQVFCEDTVEPLFKEKLPDQCALLRSKLFPTSPFSDAEDLSDLEGTTVKARSRTNSRAPSASGRSLRGISPLPSEGGRSATRSRAGSTEPDGQQLQRSRSRSLSVSLAQDQESKKLSLVEPKRGKQLSREISMSRLLKTKDKPDGNNGSFQRVTSQATVTKSSESQGVTLVAATPVKRQRSMTMASLPGRPNFLDQSPPSLMANEPQDLFDFSRSSTLVLDTPEKPAKNNGIFDGSPLSPLPETPSNQAKKRALNGSSKLPKFCASPEPDADDWLLDENADESFTSSFGSPEVLTIDENDDRSGSPEIVTPEFLSSARKVRGQLEMESPTKKRKLGSLKFKSNPKANERSISPEL</sequence>
<dbReference type="Pfam" id="PF08639">
    <property type="entry name" value="Sld3_STD"/>
    <property type="match status" value="1"/>
</dbReference>
<feature type="compositionally biased region" description="Polar residues" evidence="1">
    <location>
        <begin position="412"/>
        <end position="434"/>
    </location>
</feature>
<protein>
    <recommendedName>
        <fullName evidence="2">DNA replication regulator Sld3 C-terminal domain-containing protein</fullName>
    </recommendedName>
</protein>
<evidence type="ECO:0000313" key="3">
    <source>
        <dbReference type="EMBL" id="KLO10124.1"/>
    </source>
</evidence>
<accession>A0A0H2REA7</accession>
<dbReference type="Gene3D" id="1.20.58.2130">
    <property type="match status" value="1"/>
</dbReference>
<gene>
    <name evidence="3" type="ORF">SCHPADRAFT_907172</name>
</gene>
<evidence type="ECO:0000259" key="2">
    <source>
        <dbReference type="Pfam" id="PF08639"/>
    </source>
</evidence>
<dbReference type="InParanoid" id="A0A0H2REA7"/>
<feature type="compositionally biased region" description="Low complexity" evidence="1">
    <location>
        <begin position="359"/>
        <end position="373"/>
    </location>
</feature>
<evidence type="ECO:0000256" key="1">
    <source>
        <dbReference type="SAM" id="MobiDB-lite"/>
    </source>
</evidence>
<feature type="compositionally biased region" description="Polar residues" evidence="1">
    <location>
        <begin position="319"/>
        <end position="329"/>
    </location>
</feature>
<dbReference type="OrthoDB" id="3003917at2759"/>